<dbReference type="Gene3D" id="3.30.1490.480">
    <property type="entry name" value="Endolytic murein transglycosylase"/>
    <property type="match status" value="1"/>
</dbReference>
<keyword evidence="5 7" id="KW-0456">Lyase</keyword>
<evidence type="ECO:0000256" key="3">
    <source>
        <dbReference type="ARBA" id="ARBA00022989"/>
    </source>
</evidence>
<dbReference type="GO" id="GO:0005886">
    <property type="term" value="C:plasma membrane"/>
    <property type="evidence" value="ECO:0007669"/>
    <property type="project" value="UniProtKB-UniRule"/>
</dbReference>
<accession>A0A5Q5CM68</accession>
<reference evidence="8" key="1">
    <citation type="submission" date="2007-02" db="EMBL/GenBank/DDBJ databases">
        <title>Complete sequence of Mycobacterium sp. JLS.</title>
        <authorList>
            <consortium name="US DOE Joint Genome Institute"/>
            <person name="Copeland A."/>
            <person name="Lucas S."/>
            <person name="Lapidus A."/>
            <person name="Barry K."/>
            <person name="Detter J.C."/>
            <person name="Glavina del Rio T."/>
            <person name="Hammon N."/>
            <person name="Israni S."/>
            <person name="Dalin E."/>
            <person name="Tice H."/>
            <person name="Pitluck S."/>
            <person name="Chain P."/>
            <person name="Malfatti S."/>
            <person name="Shin M."/>
            <person name="Vergez L."/>
            <person name="Schmutz J."/>
            <person name="Larimer F."/>
            <person name="Land M."/>
            <person name="Hauser L."/>
            <person name="Kyrpides N."/>
            <person name="Mikhailova N."/>
            <person name="Miller C.D."/>
            <person name="Anderson A.J."/>
            <person name="Sims R.C."/>
            <person name="Richardson P."/>
        </authorList>
    </citation>
    <scope>NUCLEOTIDE SEQUENCE [LARGE SCALE GENOMIC DNA]</scope>
    <source>
        <strain evidence="8">JLS</strain>
    </source>
</reference>
<keyword evidence="3 7" id="KW-1133">Transmembrane helix</keyword>
<keyword evidence="6 7" id="KW-0961">Cell wall biogenesis/degradation</keyword>
<keyword evidence="1 7" id="KW-1003">Cell membrane</keyword>
<dbReference type="GO" id="GO:0009252">
    <property type="term" value="P:peptidoglycan biosynthetic process"/>
    <property type="evidence" value="ECO:0007669"/>
    <property type="project" value="UniProtKB-UniRule"/>
</dbReference>
<name>A0A5Q5CM68_MYCSJ</name>
<comment type="catalytic activity">
    <reaction evidence="7">
        <text>a peptidoglycan chain = a peptidoglycan chain with N-acetyl-1,6-anhydromuramyl-[peptide] at the reducing end + a peptidoglycan chain with N-acetylglucosamine at the non-reducing end.</text>
        <dbReference type="EC" id="4.2.2.29"/>
    </reaction>
</comment>
<evidence type="ECO:0000256" key="6">
    <source>
        <dbReference type="ARBA" id="ARBA00023316"/>
    </source>
</evidence>
<feature type="site" description="Important for catalytic activity" evidence="7">
    <location>
        <position position="250"/>
    </location>
</feature>
<evidence type="ECO:0000256" key="2">
    <source>
        <dbReference type="ARBA" id="ARBA00022692"/>
    </source>
</evidence>
<dbReference type="PANTHER" id="PTHR30518:SF2">
    <property type="entry name" value="ENDOLYTIC MUREIN TRANSGLYCOSYLASE"/>
    <property type="match status" value="1"/>
</dbReference>
<dbReference type="EMBL" id="CP000580">
    <property type="protein sequence ID" value="ABO00306.1"/>
    <property type="molecule type" value="Genomic_DNA"/>
</dbReference>
<dbReference type="PANTHER" id="PTHR30518">
    <property type="entry name" value="ENDOLYTIC MUREIN TRANSGLYCOSYLASE"/>
    <property type="match status" value="1"/>
</dbReference>
<dbReference type="GO" id="GO:0071555">
    <property type="term" value="P:cell wall organization"/>
    <property type="evidence" value="ECO:0007669"/>
    <property type="project" value="UniProtKB-KW"/>
</dbReference>
<dbReference type="EC" id="4.2.2.29" evidence="7"/>
<evidence type="ECO:0000313" key="8">
    <source>
        <dbReference type="EMBL" id="ABO00306.1"/>
    </source>
</evidence>
<evidence type="ECO:0000256" key="7">
    <source>
        <dbReference type="HAMAP-Rule" id="MF_02065"/>
    </source>
</evidence>
<evidence type="ECO:0000256" key="1">
    <source>
        <dbReference type="ARBA" id="ARBA00022475"/>
    </source>
</evidence>
<evidence type="ECO:0000256" key="5">
    <source>
        <dbReference type="ARBA" id="ARBA00023239"/>
    </source>
</evidence>
<keyword evidence="4 7" id="KW-0472">Membrane</keyword>
<sequence length="371" mass="38833">MCAAGQRYFVDRLSDRLRNALPLVAAADDFAAAAGHDIIVEVHEGDSTAAIAETLADRDVVVTAGAFVEAAGENQAISAIQPGFYRLHTFISAGEAVDRLADPRNRAGRVVIPEGRQLDDVQDVKTGAVTEGILTLVSRATCVVLDGEQRCIDVEALRQAAATGDLATLKGPDWAAASAEALRGDHRRIEGLIATGAFNVDPTAAPADILASLIAASVNRYAAAGLGSTAAGAALTPYQVLIVASLVQREAAAADFAKVARVIINRLTAGQNLELDSTVNYILQQQEVATTDADRAGRTPWNTYAAAGLPATPICSPSAEAIAAAARPAEGDWMYFVTVDRQATTVFTSDYQQHLVNVELARANGVLDSAR</sequence>
<evidence type="ECO:0000256" key="4">
    <source>
        <dbReference type="ARBA" id="ARBA00023136"/>
    </source>
</evidence>
<dbReference type="InterPro" id="IPR003770">
    <property type="entry name" value="MLTG-like"/>
</dbReference>
<keyword evidence="2 7" id="KW-0812">Transmembrane</keyword>
<dbReference type="Pfam" id="PF02618">
    <property type="entry name" value="YceG"/>
    <property type="match status" value="1"/>
</dbReference>
<protein>
    <recommendedName>
        <fullName evidence="7">Endolytic murein transglycosylase</fullName>
        <ecNumber evidence="7">4.2.2.29</ecNumber>
    </recommendedName>
    <alternativeName>
        <fullName evidence="7">Peptidoglycan lytic transglycosylase</fullName>
    </alternativeName>
    <alternativeName>
        <fullName evidence="7">Peptidoglycan polymerization terminase</fullName>
    </alternativeName>
</protein>
<dbReference type="GO" id="GO:0008932">
    <property type="term" value="F:lytic endotransglycosylase activity"/>
    <property type="evidence" value="ECO:0007669"/>
    <property type="project" value="UniProtKB-UniRule"/>
</dbReference>
<comment type="function">
    <text evidence="7">Functions as a peptidoglycan terminase that cleaves nascent peptidoglycan strands endolytically to terminate their elongation.</text>
</comment>
<comment type="similarity">
    <text evidence="7">Belongs to the transglycosylase MltG family.</text>
</comment>
<dbReference type="KEGG" id="mjl:Mjls_4536"/>
<gene>
    <name evidence="7" type="primary">mltG</name>
    <name evidence="8" type="ordered locus">Mjls_4536</name>
</gene>
<proteinExistence type="inferred from homology"/>
<organism evidence="8">
    <name type="scientific">Mycobacterium sp. (strain JLS)</name>
    <dbReference type="NCBI Taxonomy" id="164757"/>
    <lineage>
        <taxon>Bacteria</taxon>
        <taxon>Bacillati</taxon>
        <taxon>Actinomycetota</taxon>
        <taxon>Actinomycetes</taxon>
        <taxon>Mycobacteriales</taxon>
        <taxon>Mycobacteriaceae</taxon>
        <taxon>Mycobacterium</taxon>
    </lineage>
</organism>
<dbReference type="AlphaFoldDB" id="A0A5Q5CM68"/>
<dbReference type="HAMAP" id="MF_02065">
    <property type="entry name" value="MltG"/>
    <property type="match status" value="1"/>
</dbReference>